<dbReference type="Proteomes" id="UP001596201">
    <property type="component" value="Unassembled WGS sequence"/>
</dbReference>
<comment type="caution">
    <text evidence="1">The sequence shown here is derived from an EMBL/GenBank/DDBJ whole genome shotgun (WGS) entry which is preliminary data.</text>
</comment>
<dbReference type="EMBL" id="JBHSKX010000001">
    <property type="protein sequence ID" value="MFC5365681.1"/>
    <property type="molecule type" value="Genomic_DNA"/>
</dbReference>
<dbReference type="SUPFAM" id="SSF89372">
    <property type="entry name" value="Fucose-specific lectin"/>
    <property type="match status" value="1"/>
</dbReference>
<evidence type="ECO:0000313" key="1">
    <source>
        <dbReference type="EMBL" id="MFC5365681.1"/>
    </source>
</evidence>
<dbReference type="AlphaFoldDB" id="A0ABD5R764"/>
<evidence type="ECO:0000313" key="2">
    <source>
        <dbReference type="Proteomes" id="UP001596201"/>
    </source>
</evidence>
<reference evidence="1 2" key="1">
    <citation type="journal article" date="2019" name="Int. J. Syst. Evol. Microbiol.">
        <title>The Global Catalogue of Microorganisms (GCM) 10K type strain sequencing project: providing services to taxonomists for standard genome sequencing and annotation.</title>
        <authorList>
            <consortium name="The Broad Institute Genomics Platform"/>
            <consortium name="The Broad Institute Genome Sequencing Center for Infectious Disease"/>
            <person name="Wu L."/>
            <person name="Ma J."/>
        </authorList>
    </citation>
    <scope>NUCLEOTIDE SEQUENCE [LARGE SCALE GENOMIC DNA]</scope>
    <source>
        <strain evidence="1 2">CGMCC 1.12237</strain>
    </source>
</reference>
<name>A0ABD5R764_9EURY</name>
<dbReference type="PROSITE" id="PS51318">
    <property type="entry name" value="TAT"/>
    <property type="match status" value="1"/>
</dbReference>
<dbReference type="RefSeq" id="WP_227229034.1">
    <property type="nucleotide sequence ID" value="NZ_JAJCVJ010000001.1"/>
</dbReference>
<protein>
    <submittedName>
        <fullName evidence="1">WD40/YVTN/BNR-like repeat-containing protein</fullName>
    </submittedName>
</protein>
<proteinExistence type="predicted"/>
<keyword evidence="2" id="KW-1185">Reference proteome</keyword>
<accession>A0ABD5R764</accession>
<dbReference type="InterPro" id="IPR006311">
    <property type="entry name" value="TAT_signal"/>
</dbReference>
<sequence>MSEKTSTTRRTMLQGIGASLAVGGFSGLTTAAEAEWTTAKTGTDSSLYDVEYTNAGAYAVGAGGVVLERGPTQWTKIVDGGPTGNGNSLYGSDVTDDGDALWFVGSSGAIGEYAVRTGNLNDHSAPMDNTNNYNDVAVTGETGSANVYVAGDSGKIYYSFENGETGTWNYVTPGSGSAIQAIDFHGPRSGHAVDGNGKVFATDDGTTWNPVGLQDANVNFYGVDSDGDGEATVVGGGGMVFHLAESQWTADSTGDKSLLDVEVEDGDGYVVGGGGTVYSVDTTAAKFDELAGSWTAEATPVGQNLKAVVRGPNGAPDVTVGAGGTVLEK</sequence>
<organism evidence="1 2">
    <name type="scientific">Salinirubrum litoreum</name>
    <dbReference type="NCBI Taxonomy" id="1126234"/>
    <lineage>
        <taxon>Archaea</taxon>
        <taxon>Methanobacteriati</taxon>
        <taxon>Methanobacteriota</taxon>
        <taxon>Stenosarchaea group</taxon>
        <taxon>Halobacteria</taxon>
        <taxon>Halobacteriales</taxon>
        <taxon>Haloferacaceae</taxon>
        <taxon>Salinirubrum</taxon>
    </lineage>
</organism>
<gene>
    <name evidence="1" type="ORF">ACFPJ5_01935</name>
</gene>